<dbReference type="EMBL" id="ML995477">
    <property type="protein sequence ID" value="KAF2145683.1"/>
    <property type="molecule type" value="Genomic_DNA"/>
</dbReference>
<keyword evidence="1" id="KW-0732">Signal</keyword>
<gene>
    <name evidence="2" type="ORF">K452DRAFT_123849</name>
</gene>
<sequence>MRWAKFRFRFLFLHSFMIPMAAGDPRLFLRAYCTLARLNKAIFYTGISLIILMRHTFFRHYLTVAKPGRGKRERRAPLFISPIVFEILHARRHNPVRKRR</sequence>
<organism evidence="2 3">
    <name type="scientific">Aplosporella prunicola CBS 121167</name>
    <dbReference type="NCBI Taxonomy" id="1176127"/>
    <lineage>
        <taxon>Eukaryota</taxon>
        <taxon>Fungi</taxon>
        <taxon>Dikarya</taxon>
        <taxon>Ascomycota</taxon>
        <taxon>Pezizomycotina</taxon>
        <taxon>Dothideomycetes</taxon>
        <taxon>Dothideomycetes incertae sedis</taxon>
        <taxon>Botryosphaeriales</taxon>
        <taxon>Aplosporellaceae</taxon>
        <taxon>Aplosporella</taxon>
    </lineage>
</organism>
<dbReference type="GeneID" id="54292699"/>
<evidence type="ECO:0000313" key="3">
    <source>
        <dbReference type="Proteomes" id="UP000799438"/>
    </source>
</evidence>
<accession>A0A6A6BQH9</accession>
<dbReference type="AlphaFoldDB" id="A0A6A6BQH9"/>
<dbReference type="Proteomes" id="UP000799438">
    <property type="component" value="Unassembled WGS sequence"/>
</dbReference>
<evidence type="ECO:0000256" key="1">
    <source>
        <dbReference type="SAM" id="SignalP"/>
    </source>
</evidence>
<keyword evidence="3" id="KW-1185">Reference proteome</keyword>
<proteinExistence type="predicted"/>
<protein>
    <recommendedName>
        <fullName evidence="4">Secreted protein</fullName>
    </recommendedName>
</protein>
<evidence type="ECO:0000313" key="2">
    <source>
        <dbReference type="EMBL" id="KAF2145683.1"/>
    </source>
</evidence>
<reference evidence="2" key="1">
    <citation type="journal article" date="2020" name="Stud. Mycol.">
        <title>101 Dothideomycetes genomes: a test case for predicting lifestyles and emergence of pathogens.</title>
        <authorList>
            <person name="Haridas S."/>
            <person name="Albert R."/>
            <person name="Binder M."/>
            <person name="Bloem J."/>
            <person name="Labutti K."/>
            <person name="Salamov A."/>
            <person name="Andreopoulos B."/>
            <person name="Baker S."/>
            <person name="Barry K."/>
            <person name="Bills G."/>
            <person name="Bluhm B."/>
            <person name="Cannon C."/>
            <person name="Castanera R."/>
            <person name="Culley D."/>
            <person name="Daum C."/>
            <person name="Ezra D."/>
            <person name="Gonzalez J."/>
            <person name="Henrissat B."/>
            <person name="Kuo A."/>
            <person name="Liang C."/>
            <person name="Lipzen A."/>
            <person name="Lutzoni F."/>
            <person name="Magnuson J."/>
            <person name="Mondo S."/>
            <person name="Nolan M."/>
            <person name="Ohm R."/>
            <person name="Pangilinan J."/>
            <person name="Park H.-J."/>
            <person name="Ramirez L."/>
            <person name="Alfaro M."/>
            <person name="Sun H."/>
            <person name="Tritt A."/>
            <person name="Yoshinaga Y."/>
            <person name="Zwiers L.-H."/>
            <person name="Turgeon B."/>
            <person name="Goodwin S."/>
            <person name="Spatafora J."/>
            <person name="Crous P."/>
            <person name="Grigoriev I."/>
        </authorList>
    </citation>
    <scope>NUCLEOTIDE SEQUENCE</scope>
    <source>
        <strain evidence="2">CBS 121167</strain>
    </source>
</reference>
<dbReference type="RefSeq" id="XP_033401395.1">
    <property type="nucleotide sequence ID" value="XM_033535205.1"/>
</dbReference>
<evidence type="ECO:0008006" key="4">
    <source>
        <dbReference type="Google" id="ProtNLM"/>
    </source>
</evidence>
<feature type="signal peptide" evidence="1">
    <location>
        <begin position="1"/>
        <end position="23"/>
    </location>
</feature>
<name>A0A6A6BQH9_9PEZI</name>
<feature type="chain" id="PRO_5025661765" description="Secreted protein" evidence="1">
    <location>
        <begin position="24"/>
        <end position="100"/>
    </location>
</feature>